<evidence type="ECO:0000256" key="10">
    <source>
        <dbReference type="PROSITE-ProRule" id="PRU10132"/>
    </source>
</evidence>
<dbReference type="InterPro" id="IPR042302">
    <property type="entry name" value="E1_FCCH_sf"/>
</dbReference>
<dbReference type="CDD" id="cd01490">
    <property type="entry name" value="Ube1_repeat2"/>
    <property type="match status" value="1"/>
</dbReference>
<dbReference type="Gene3D" id="2.40.30.180">
    <property type="entry name" value="Ubiquitin-activating enzyme E1, FCCH domain"/>
    <property type="match status" value="1"/>
</dbReference>
<comment type="pathway">
    <text evidence="2">Protein modification; protein ubiquitination.</text>
</comment>
<dbReference type="InterPro" id="IPR019572">
    <property type="entry name" value="UBA_E1_SCCH"/>
</dbReference>
<comment type="subunit">
    <text evidence="4">Monomer.</text>
</comment>
<dbReference type="GO" id="GO:0004839">
    <property type="term" value="F:ubiquitin activating enzyme activity"/>
    <property type="evidence" value="ECO:0007669"/>
    <property type="project" value="UniProtKB-EC"/>
</dbReference>
<dbReference type="InterPro" id="IPR042063">
    <property type="entry name" value="Ubi_acti_E1_SCCH"/>
</dbReference>
<dbReference type="Gene3D" id="3.50.50.80">
    <property type="entry name" value="Ubiquitin-activating enzyme E1, inactive adenylation domain, subdomain 1"/>
    <property type="match status" value="1"/>
</dbReference>
<evidence type="ECO:0000256" key="5">
    <source>
        <dbReference type="ARBA" id="ARBA00012990"/>
    </source>
</evidence>
<dbReference type="Gene3D" id="1.10.10.2660">
    <property type="entry name" value="Ubiquitin-activating enzyme E1, SCCH domain"/>
    <property type="match status" value="1"/>
</dbReference>
<dbReference type="PROSITE" id="PS00865">
    <property type="entry name" value="UBIQUITIN_ACTIVAT_2"/>
    <property type="match status" value="1"/>
</dbReference>
<dbReference type="FunFam" id="3.40.50.720:FF:000015">
    <property type="entry name" value="Ubiquitin-activating enzyme E1 1"/>
    <property type="match status" value="1"/>
</dbReference>
<dbReference type="InterPro" id="IPR018075">
    <property type="entry name" value="UBQ-activ_enz_E1"/>
</dbReference>
<feature type="compositionally biased region" description="Polar residues" evidence="12">
    <location>
        <begin position="767"/>
        <end position="785"/>
    </location>
</feature>
<dbReference type="UniPathway" id="UPA00143"/>
<comment type="caution">
    <text evidence="14">The sequence shown here is derived from an EMBL/GenBank/DDBJ whole genome shotgun (WGS) entry which is preliminary data.</text>
</comment>
<evidence type="ECO:0000256" key="7">
    <source>
        <dbReference type="ARBA" id="ARBA00022741"/>
    </source>
</evidence>
<feature type="region of interest" description="Disordered" evidence="12">
    <location>
        <begin position="767"/>
        <end position="787"/>
    </location>
</feature>
<dbReference type="InterPro" id="IPR045886">
    <property type="entry name" value="ThiF/MoeB/HesA"/>
</dbReference>
<dbReference type="GO" id="GO:0031510">
    <property type="term" value="C:SUMO activating enzyme complex"/>
    <property type="evidence" value="ECO:0007669"/>
    <property type="project" value="TreeGrafter"/>
</dbReference>
<dbReference type="GO" id="GO:0005737">
    <property type="term" value="C:cytoplasm"/>
    <property type="evidence" value="ECO:0007669"/>
    <property type="project" value="TreeGrafter"/>
</dbReference>
<dbReference type="InterPro" id="IPR018965">
    <property type="entry name" value="Ub-activating_enz_E1_C"/>
</dbReference>
<dbReference type="NCBIfam" id="TIGR01408">
    <property type="entry name" value="Ube1"/>
    <property type="match status" value="1"/>
</dbReference>
<evidence type="ECO:0000256" key="1">
    <source>
        <dbReference type="ARBA" id="ARBA00000488"/>
    </source>
</evidence>
<dbReference type="Gene3D" id="3.10.290.60">
    <property type="entry name" value="Ubiquitin-activating enzyme E1, UFD domain"/>
    <property type="match status" value="1"/>
</dbReference>
<dbReference type="FunFam" id="1.10.10.2660:FF:000001">
    <property type="entry name" value="Ubiquitin-activating enzyme E1 1"/>
    <property type="match status" value="1"/>
</dbReference>
<dbReference type="Gene3D" id="3.40.50.720">
    <property type="entry name" value="NAD(P)-binding Rossmann-like Domain"/>
    <property type="match status" value="1"/>
</dbReference>
<dbReference type="EC" id="6.2.1.45" evidence="5"/>
<dbReference type="InterPro" id="IPR000594">
    <property type="entry name" value="ThiF_NAD_FAD-bd"/>
</dbReference>
<keyword evidence="7 11" id="KW-0547">Nucleotide-binding</keyword>
<evidence type="ECO:0000313" key="14">
    <source>
        <dbReference type="EMBL" id="KAF2072569.1"/>
    </source>
</evidence>
<dbReference type="Proteomes" id="UP000695562">
    <property type="component" value="Unassembled WGS sequence"/>
</dbReference>
<feature type="domain" description="Ubiquitin-activating enzyme E1 C-terminal" evidence="13">
    <location>
        <begin position="887"/>
        <end position="1014"/>
    </location>
</feature>
<keyword evidence="8 11" id="KW-0833">Ubl conjugation pathway</keyword>
<evidence type="ECO:0000256" key="2">
    <source>
        <dbReference type="ARBA" id="ARBA00004906"/>
    </source>
</evidence>
<dbReference type="FunFam" id="2.40.30.180:FF:000001">
    <property type="entry name" value="ubiquitin-like modifier-activating enzyme 1"/>
    <property type="match status" value="1"/>
</dbReference>
<dbReference type="SMART" id="SM00985">
    <property type="entry name" value="UBA_e1_C"/>
    <property type="match status" value="1"/>
</dbReference>
<evidence type="ECO:0000256" key="9">
    <source>
        <dbReference type="ARBA" id="ARBA00022840"/>
    </source>
</evidence>
<dbReference type="SUPFAM" id="SSF69572">
    <property type="entry name" value="Activating enzymes of the ubiquitin-like proteins"/>
    <property type="match status" value="2"/>
</dbReference>
<dbReference type="Pfam" id="PF09358">
    <property type="entry name" value="E1_UFD"/>
    <property type="match status" value="1"/>
</dbReference>
<dbReference type="InterPro" id="IPR035985">
    <property type="entry name" value="Ubiquitin-activating_enz"/>
</dbReference>
<name>A0A8J4V688_9MYCE</name>
<dbReference type="GO" id="GO:0005524">
    <property type="term" value="F:ATP binding"/>
    <property type="evidence" value="ECO:0007669"/>
    <property type="project" value="UniProtKB-KW"/>
</dbReference>
<comment type="similarity">
    <text evidence="3 11">Belongs to the ubiquitin-activating E1 family.</text>
</comment>
<dbReference type="InterPro" id="IPR000011">
    <property type="entry name" value="UBQ/SUMO-activ_enz_E1-like"/>
</dbReference>
<accession>A0A8J4V688</accession>
<reference evidence="14" key="1">
    <citation type="submission" date="2020-01" db="EMBL/GenBank/DDBJ databases">
        <title>Development of genomics and gene disruption for Polysphondylium violaceum indicates a role for the polyketide synthase stlB in stalk morphogenesis.</title>
        <authorList>
            <person name="Narita B."/>
            <person name="Kawabe Y."/>
            <person name="Kin K."/>
            <person name="Saito T."/>
            <person name="Gibbs R."/>
            <person name="Kuspa A."/>
            <person name="Muzny D."/>
            <person name="Queller D."/>
            <person name="Richards S."/>
            <person name="Strassman J."/>
            <person name="Sucgang R."/>
            <person name="Worley K."/>
            <person name="Schaap P."/>
        </authorList>
    </citation>
    <scope>NUCLEOTIDE SEQUENCE</scope>
    <source>
        <strain evidence="14">QSvi11</strain>
    </source>
</reference>
<keyword evidence="15" id="KW-1185">Reference proteome</keyword>
<dbReference type="FunFam" id="3.50.50.80:FF:000007">
    <property type="entry name" value="Ubiquitin-activating enzyme E1"/>
    <property type="match status" value="1"/>
</dbReference>
<sequence>MSAKPMDGVESSGETKIDDALYSRQLYALSHEAMKKISSTSVLIVGLQGLGIEIVKDLVLAGVKSVTLYDNELVQIQDLSSQFYLSTNQVGVLKRSEACYQKVVDLNSYVRTNLYTGELTEEFLKQFNVVVLANQALSLQIKINEFCHSNHIHFISTETRGVFGSIFNDFGENFTVVDTNGENPASYMISSISQEKEGVVTVVEEQKLQLLDGDLVTFKEINGMSQLNDLPPTKIKTISPYTFSIGDTTGYPAYTSGGYVTEVKQAKTLHFKTLKQVLEKGDNLFVSDDFKFSHPQQLLIGFQAIHAFNETHKHFPRPHNQADAQEVLKISADIAKKYDAEVEDKLITQLAYVAQGDIVPMQAILGGVTAQEVLKAASGKFTPIHQLSFFDSIEALPEEDLPEEEFQPIGSRYDGQIITFGKTLQKKIENLNYFLVGAGAIGCEMLKNFAMMGLGTGPNGKIHVTDMDTIEKSNLNRQFLFRSSDIQQLKSTTAANAVKAMNPAMNIQSYSLRVGPDTENVYNEQFYQSLDGVCNALDNIDARMYMDAQCVYYGKSLLESGTLGTKANTQVVVPHLTESYSSSRDPPEKSIPMCTLHNFPNAIEHTIQWARDTFEGLFKNSADNVNSYLNNPHFVESLNKQNPAVRLETLSNVRSGLLEKPLNFQQCIIWARLKFEEYFNNNIEQLLYNFPRDMVTTTNTLFWSGPKRAPTPIKFDVNNPLHYEFIVAAANLRAYNYGITPDNSFDAIHKAASNVIVPEFTPKKVKIQTSENEPTQNSNSNTNDTAAEDELSDKILNELPQPSELSGYKINPIQFEKDDDTNHHIDFITATSNLRASNYNISPADKHKTKGIAGKIIPALVTTTSVVAGFVCIELLKIHQKKALDKYKSTFMNLGIPFFGFVEPIEAKKNKIREGWSWTLWDRFDVKGDMTLKEFIDYFAKEHKLDISMLSCNVTLMYAMFTDKKTKEERMGMKLSTLYETLSKKSIQDKKYLVFEICCSDLENDDEDVDVPYVRYQFRD</sequence>
<evidence type="ECO:0000256" key="3">
    <source>
        <dbReference type="ARBA" id="ARBA00005673"/>
    </source>
</evidence>
<evidence type="ECO:0000256" key="8">
    <source>
        <dbReference type="ARBA" id="ARBA00022786"/>
    </source>
</evidence>
<keyword evidence="6 11" id="KW-0436">Ligase</keyword>
<dbReference type="PANTHER" id="PTHR10953">
    <property type="entry name" value="UBIQUITIN-ACTIVATING ENZYME E1"/>
    <property type="match status" value="1"/>
</dbReference>
<evidence type="ECO:0000313" key="15">
    <source>
        <dbReference type="Proteomes" id="UP000695562"/>
    </source>
</evidence>
<dbReference type="Pfam" id="PF00899">
    <property type="entry name" value="ThiF"/>
    <property type="match status" value="2"/>
</dbReference>
<comment type="catalytic activity">
    <reaction evidence="1">
        <text>ATP + ubiquitin + [E1 ubiquitin-activating enzyme]-L-cysteine = AMP + diphosphate + S-ubiquitinyl-[E1 ubiquitin-activating enzyme]-L-cysteine.</text>
        <dbReference type="EC" id="6.2.1.45"/>
    </reaction>
</comment>
<feature type="active site" description="Glycyl thioester intermediate" evidence="10">
    <location>
        <position position="594"/>
    </location>
</feature>
<dbReference type="EMBL" id="AJWJ01000268">
    <property type="protein sequence ID" value="KAF2072569.1"/>
    <property type="molecule type" value="Genomic_DNA"/>
</dbReference>
<keyword evidence="9 11" id="KW-0067">ATP-binding</keyword>
<evidence type="ECO:0000256" key="12">
    <source>
        <dbReference type="SAM" id="MobiDB-lite"/>
    </source>
</evidence>
<dbReference type="PANTHER" id="PTHR10953:SF4">
    <property type="entry name" value="UBIQUITIN-ACTIVATING ENZYME E1 C-TERMINAL DOMAIN-CONTAINING PROTEIN"/>
    <property type="match status" value="1"/>
</dbReference>
<protein>
    <recommendedName>
        <fullName evidence="5">E1 ubiquitin-activating enzyme</fullName>
        <ecNumber evidence="5">6.2.1.45</ecNumber>
    </recommendedName>
</protein>
<dbReference type="PRINTS" id="PR01849">
    <property type="entry name" value="UBIQUITINACT"/>
</dbReference>
<evidence type="ECO:0000256" key="11">
    <source>
        <dbReference type="RuleBase" id="RU000519"/>
    </source>
</evidence>
<evidence type="ECO:0000259" key="13">
    <source>
        <dbReference type="SMART" id="SM00985"/>
    </source>
</evidence>
<dbReference type="Pfam" id="PF10585">
    <property type="entry name" value="UBA_E1_SCCH"/>
    <property type="match status" value="1"/>
</dbReference>
<dbReference type="AlphaFoldDB" id="A0A8J4V688"/>
<dbReference type="GO" id="GO:0019948">
    <property type="term" value="F:SUMO activating enzyme activity"/>
    <property type="evidence" value="ECO:0007669"/>
    <property type="project" value="TreeGrafter"/>
</dbReference>
<dbReference type="InterPro" id="IPR033127">
    <property type="entry name" value="UBQ-activ_enz_E1_Cys_AS"/>
</dbReference>
<dbReference type="FunFam" id="3.10.290.60:FF:000001">
    <property type="entry name" value="Ubiquitin-activating enzyme E1 2"/>
    <property type="match status" value="1"/>
</dbReference>
<dbReference type="InterPro" id="IPR038252">
    <property type="entry name" value="UBA_E1_C_sf"/>
</dbReference>
<dbReference type="Gene3D" id="3.40.50.12550">
    <property type="entry name" value="Ubiquitin-activating enzyme E1, inactive adenylation domain, subdomain 2"/>
    <property type="match status" value="1"/>
</dbReference>
<proteinExistence type="inferred from homology"/>
<evidence type="ECO:0000256" key="6">
    <source>
        <dbReference type="ARBA" id="ARBA00022598"/>
    </source>
</evidence>
<gene>
    <name evidence="14" type="ORF">CYY_006118</name>
</gene>
<dbReference type="OrthoDB" id="10252231at2759"/>
<organism evidence="14 15">
    <name type="scientific">Polysphondylium violaceum</name>
    <dbReference type="NCBI Taxonomy" id="133409"/>
    <lineage>
        <taxon>Eukaryota</taxon>
        <taxon>Amoebozoa</taxon>
        <taxon>Evosea</taxon>
        <taxon>Eumycetozoa</taxon>
        <taxon>Dictyostelia</taxon>
        <taxon>Dictyosteliales</taxon>
        <taxon>Dictyosteliaceae</taxon>
        <taxon>Polysphondylium</taxon>
    </lineage>
</organism>
<evidence type="ECO:0000256" key="4">
    <source>
        <dbReference type="ARBA" id="ARBA00011245"/>
    </source>
</evidence>
<dbReference type="GO" id="GO:0016925">
    <property type="term" value="P:protein sumoylation"/>
    <property type="evidence" value="ECO:0007669"/>
    <property type="project" value="TreeGrafter"/>
</dbReference>
<dbReference type="InterPro" id="IPR042449">
    <property type="entry name" value="Ub-E1_IAD_1"/>
</dbReference>